<reference evidence="1 2" key="1">
    <citation type="journal article" date="2018" name="Sci. Rep.">
        <title>Rhizobium tumorigenes sp. nov., a novel plant tumorigenic bacterium isolated from cane gall tumors on thornless blackberry.</title>
        <authorList>
            <person name="Kuzmanovi N."/>
            <person name="Smalla K."/>
            <person name="Gronow S."/>
            <person name="PuBawska J."/>
        </authorList>
    </citation>
    <scope>NUCLEOTIDE SEQUENCE [LARGE SCALE GENOMIC DNA]</scope>
    <source>
        <strain evidence="1 2">1078</strain>
    </source>
</reference>
<dbReference type="EMBL" id="CP117255">
    <property type="protein sequence ID" value="WFR95732.1"/>
    <property type="molecule type" value="Genomic_DNA"/>
</dbReference>
<proteinExistence type="predicted"/>
<name>A0AAF1KA97_9HYPH</name>
<protein>
    <submittedName>
        <fullName evidence="1">Uncharacterized protein</fullName>
    </submittedName>
</protein>
<dbReference type="AlphaFoldDB" id="A0AAF1KA97"/>
<dbReference type="KEGG" id="rtu:PR017_00850"/>
<organism evidence="1 2">
    <name type="scientific">Rhizobium tumorigenes</name>
    <dbReference type="NCBI Taxonomy" id="2041385"/>
    <lineage>
        <taxon>Bacteria</taxon>
        <taxon>Pseudomonadati</taxon>
        <taxon>Pseudomonadota</taxon>
        <taxon>Alphaproteobacteria</taxon>
        <taxon>Hyphomicrobiales</taxon>
        <taxon>Rhizobiaceae</taxon>
        <taxon>Rhizobium/Agrobacterium group</taxon>
        <taxon>Rhizobium</taxon>
    </lineage>
</organism>
<keyword evidence="2" id="KW-1185">Reference proteome</keyword>
<gene>
    <name evidence="1" type="ORF">PR017_00850</name>
</gene>
<reference evidence="2" key="2">
    <citation type="journal article" date="2023" name="MicrobiologyOpen">
        <title>Genomics of the tumorigenes clade of the family Rhizobiaceae and description of Rhizobium rhododendri sp. nov.</title>
        <authorList>
            <person name="Kuzmanovic N."/>
            <person name="diCenzo G.C."/>
            <person name="Bunk B."/>
            <person name="Sproeer C."/>
            <person name="Fruehling A."/>
            <person name="Neumann-Schaal M."/>
            <person name="Overmann J."/>
            <person name="Smalla K."/>
        </authorList>
    </citation>
    <scope>NUCLEOTIDE SEQUENCE [LARGE SCALE GENOMIC DNA]</scope>
    <source>
        <strain evidence="2">1078</strain>
    </source>
</reference>
<dbReference type="Proteomes" id="UP000249499">
    <property type="component" value="Chromosome"/>
</dbReference>
<evidence type="ECO:0000313" key="1">
    <source>
        <dbReference type="EMBL" id="WFR95732.1"/>
    </source>
</evidence>
<evidence type="ECO:0000313" key="2">
    <source>
        <dbReference type="Proteomes" id="UP000249499"/>
    </source>
</evidence>
<accession>A0AAF1KA97</accession>
<dbReference type="RefSeq" id="WP_111216692.1">
    <property type="nucleotide sequence ID" value="NZ_CP117255.1"/>
</dbReference>
<sequence length="152" mass="16675">MSSFIPSPLIQENINSAVDWMTADDDFLAEVHLSTPTGRTVLSFGDTQMHGGVARLKALFKAISTGKDHIKSVPLKQRFLFKLDHAGRGNHALAKDLRETLAWADANGLITSGMIFNQLLSKNIAEGFVWFGFPDPQKAVLFKQSGYEPASV</sequence>